<protein>
    <submittedName>
        <fullName evidence="2">Uncharacterized protein</fullName>
    </submittedName>
</protein>
<evidence type="ECO:0000256" key="1">
    <source>
        <dbReference type="SAM" id="MobiDB-lite"/>
    </source>
</evidence>
<feature type="region of interest" description="Disordered" evidence="1">
    <location>
        <begin position="51"/>
        <end position="72"/>
    </location>
</feature>
<accession>A0A652YRP8</accession>
<evidence type="ECO:0000313" key="2">
    <source>
        <dbReference type="EMBL" id="TYQ05191.1"/>
    </source>
</evidence>
<sequence>MMHDDVPLSVYRITSDDLVDEYQSLYNRFDRLTPNQKARFYFVNEEMKARGLGHGMPTPTTHDRNDAWDGEI</sequence>
<gene>
    <name evidence="2" type="ORF">FNL38_103542</name>
</gene>
<feature type="compositionally biased region" description="Basic and acidic residues" evidence="1">
    <location>
        <begin position="61"/>
        <end position="72"/>
    </location>
</feature>
<reference evidence="2" key="1">
    <citation type="submission" date="2019-07" db="EMBL/GenBank/DDBJ databases">
        <title>Genomic Encyclopedia of Type Strains, Phase IV (KMG-IV): sequencing the most valuable type-strain genomes for metagenomic binning, comparative biology and taxonomic classification.</title>
        <authorList>
            <person name="Goeker M."/>
        </authorList>
    </citation>
    <scope>NUCLEOTIDE SEQUENCE</scope>
    <source>
        <strain evidence="2">DSM 44596</strain>
    </source>
</reference>
<proteinExistence type="predicted"/>
<dbReference type="AlphaFoldDB" id="A0A652YRP8"/>
<dbReference type="EMBL" id="VNIQ01000003">
    <property type="protein sequence ID" value="TYQ05191.1"/>
    <property type="molecule type" value="Genomic_DNA"/>
</dbReference>
<organism evidence="2">
    <name type="scientific">Nocardia globerula</name>
    <dbReference type="NCBI Taxonomy" id="1818"/>
    <lineage>
        <taxon>Bacteria</taxon>
        <taxon>Bacillati</taxon>
        <taxon>Actinomycetota</taxon>
        <taxon>Actinomycetes</taxon>
        <taxon>Mycobacteriales</taxon>
        <taxon>Nocardiaceae</taxon>
        <taxon>Nocardia</taxon>
    </lineage>
</organism>
<comment type="caution">
    <text evidence="2">The sequence shown here is derived from an EMBL/GenBank/DDBJ whole genome shotgun (WGS) entry which is preliminary data.</text>
</comment>
<name>A0A652YRP8_NOCGL</name>